<dbReference type="PRINTS" id="PR01042">
    <property type="entry name" value="TRNASYNTHASP"/>
</dbReference>
<dbReference type="WBParaSite" id="PSU_v2.g19537.t1">
    <property type="protein sequence ID" value="PSU_v2.g19537.t1"/>
    <property type="gene ID" value="PSU_v2.g19537"/>
</dbReference>
<keyword evidence="4" id="KW-0067">ATP-binding</keyword>
<dbReference type="InterPro" id="IPR047089">
    <property type="entry name" value="Asp-tRNA-ligase_1_N"/>
</dbReference>
<keyword evidence="3" id="KW-0547">Nucleotide-binding</keyword>
<feature type="domain" description="Aminoacyl-transfer RNA synthetases class-II family profile" evidence="7">
    <location>
        <begin position="163"/>
        <end position="573"/>
    </location>
</feature>
<dbReference type="InterPro" id="IPR012340">
    <property type="entry name" value="NA-bd_OB-fold"/>
</dbReference>
<evidence type="ECO:0000256" key="1">
    <source>
        <dbReference type="ARBA" id="ARBA00006303"/>
    </source>
</evidence>
<name>A0A914YJ52_9BILA</name>
<dbReference type="GO" id="GO:0003676">
    <property type="term" value="F:nucleic acid binding"/>
    <property type="evidence" value="ECO:0007669"/>
    <property type="project" value="InterPro"/>
</dbReference>
<evidence type="ECO:0000313" key="8">
    <source>
        <dbReference type="Proteomes" id="UP000887577"/>
    </source>
</evidence>
<dbReference type="GO" id="GO:0005739">
    <property type="term" value="C:mitochondrion"/>
    <property type="evidence" value="ECO:0007669"/>
    <property type="project" value="TreeGrafter"/>
</dbReference>
<comment type="similarity">
    <text evidence="1">Belongs to the class-II aminoacyl-tRNA synthetase family. Type 1 subfamily.</text>
</comment>
<dbReference type="CDD" id="cd04317">
    <property type="entry name" value="EcAspRS_like_N"/>
    <property type="match status" value="1"/>
</dbReference>
<evidence type="ECO:0000259" key="7">
    <source>
        <dbReference type="PROSITE" id="PS50862"/>
    </source>
</evidence>
<dbReference type="NCBIfam" id="TIGR00459">
    <property type="entry name" value="aspS_bact"/>
    <property type="match status" value="1"/>
</dbReference>
<dbReference type="InterPro" id="IPR006195">
    <property type="entry name" value="aa-tRNA-synth_II"/>
</dbReference>
<proteinExistence type="inferred from homology"/>
<dbReference type="InterPro" id="IPR045864">
    <property type="entry name" value="aa-tRNA-synth_II/BPL/LPL"/>
</dbReference>
<evidence type="ECO:0000256" key="3">
    <source>
        <dbReference type="ARBA" id="ARBA00022741"/>
    </source>
</evidence>
<evidence type="ECO:0000256" key="2">
    <source>
        <dbReference type="ARBA" id="ARBA00022598"/>
    </source>
</evidence>
<dbReference type="InterPro" id="IPR004364">
    <property type="entry name" value="Aa-tRNA-synt_II"/>
</dbReference>
<dbReference type="InterPro" id="IPR002312">
    <property type="entry name" value="Asp/Asn-tRNA-synth_IIb"/>
</dbReference>
<evidence type="ECO:0000313" key="9">
    <source>
        <dbReference type="WBParaSite" id="PSU_v2.g19537.t1"/>
    </source>
</evidence>
<dbReference type="Gene3D" id="3.30.930.10">
    <property type="entry name" value="Bira Bifunctional Protein, Domain 2"/>
    <property type="match status" value="1"/>
</dbReference>
<keyword evidence="8" id="KW-1185">Reference proteome</keyword>
<dbReference type="InterPro" id="IPR004115">
    <property type="entry name" value="GAD-like_sf"/>
</dbReference>
<protein>
    <submittedName>
        <fullName evidence="9">Aminoacyl-transfer RNA synthetases class-II family profile domain-containing protein</fullName>
    </submittedName>
</protein>
<dbReference type="HAMAP" id="MF_00044">
    <property type="entry name" value="Asp_tRNA_synth_type1"/>
    <property type="match status" value="1"/>
</dbReference>
<reference evidence="9" key="1">
    <citation type="submission" date="2022-11" db="UniProtKB">
        <authorList>
            <consortium name="WormBaseParasite"/>
        </authorList>
    </citation>
    <scope>IDENTIFICATION</scope>
</reference>
<keyword evidence="2" id="KW-0436">Ligase</keyword>
<organism evidence="8 9">
    <name type="scientific">Panagrolaimus superbus</name>
    <dbReference type="NCBI Taxonomy" id="310955"/>
    <lineage>
        <taxon>Eukaryota</taxon>
        <taxon>Metazoa</taxon>
        <taxon>Ecdysozoa</taxon>
        <taxon>Nematoda</taxon>
        <taxon>Chromadorea</taxon>
        <taxon>Rhabditida</taxon>
        <taxon>Tylenchina</taxon>
        <taxon>Panagrolaimomorpha</taxon>
        <taxon>Panagrolaimoidea</taxon>
        <taxon>Panagrolaimidae</taxon>
        <taxon>Panagrolaimus</taxon>
    </lineage>
</organism>
<evidence type="ECO:0000256" key="5">
    <source>
        <dbReference type="ARBA" id="ARBA00022917"/>
    </source>
</evidence>
<dbReference type="Pfam" id="PF00152">
    <property type="entry name" value="tRNA-synt_2"/>
    <property type="match status" value="1"/>
</dbReference>
<dbReference type="InterPro" id="IPR004524">
    <property type="entry name" value="Asp-tRNA-ligase_1"/>
</dbReference>
<dbReference type="AlphaFoldDB" id="A0A914YJ52"/>
<keyword evidence="5" id="KW-0648">Protein biosynthesis</keyword>
<dbReference type="Pfam" id="PF01336">
    <property type="entry name" value="tRNA_anti-codon"/>
    <property type="match status" value="1"/>
</dbReference>
<dbReference type="GO" id="GO:0006422">
    <property type="term" value="P:aspartyl-tRNA aminoacylation"/>
    <property type="evidence" value="ECO:0007669"/>
    <property type="project" value="TreeGrafter"/>
</dbReference>
<evidence type="ECO:0000256" key="4">
    <source>
        <dbReference type="ARBA" id="ARBA00022840"/>
    </source>
</evidence>
<dbReference type="SUPFAM" id="SSF55681">
    <property type="entry name" value="Class II aaRS and biotin synthetases"/>
    <property type="match status" value="1"/>
</dbReference>
<dbReference type="PROSITE" id="PS50862">
    <property type="entry name" value="AA_TRNA_LIGASE_II"/>
    <property type="match status" value="1"/>
</dbReference>
<accession>A0A914YJ52</accession>
<dbReference type="Gene3D" id="3.30.1360.30">
    <property type="entry name" value="GAD-like domain"/>
    <property type="match status" value="1"/>
</dbReference>
<dbReference type="PANTHER" id="PTHR22594">
    <property type="entry name" value="ASPARTYL/LYSYL-TRNA SYNTHETASE"/>
    <property type="match status" value="1"/>
</dbReference>
<keyword evidence="6" id="KW-0030">Aminoacyl-tRNA synthetase</keyword>
<dbReference type="InterPro" id="IPR004365">
    <property type="entry name" value="NA-bd_OB_tRNA"/>
</dbReference>
<dbReference type="SUPFAM" id="SSF50249">
    <property type="entry name" value="Nucleic acid-binding proteins"/>
    <property type="match status" value="1"/>
</dbReference>
<dbReference type="Proteomes" id="UP000887577">
    <property type="component" value="Unplaced"/>
</dbReference>
<dbReference type="NCBIfam" id="NF001750">
    <property type="entry name" value="PRK00476.1"/>
    <property type="match status" value="1"/>
</dbReference>
<dbReference type="GO" id="GO:0005524">
    <property type="term" value="F:ATP binding"/>
    <property type="evidence" value="ECO:0007669"/>
    <property type="project" value="UniProtKB-KW"/>
</dbReference>
<dbReference type="GO" id="GO:0004815">
    <property type="term" value="F:aspartate-tRNA ligase activity"/>
    <property type="evidence" value="ECO:0007669"/>
    <property type="project" value="TreeGrafter"/>
</dbReference>
<sequence length="605" mass="68935">MLKHLSKSYLILRQFSSNAFSLRTHNCGELRKSDVGKKVHLYGWVLKSRLNGSFIVLHDKYGFVQARLPSDSKLKDIAATLKIEDVLKVVGTVTSRGEHANPEMETGDIDIEIESLEVLNKCSSIPFPVIGNLKPEAETEIELRKRLTFRYFDLRKTETQRILHLRANIVKKIRRCLEDELGFIEVETPTLAAHTPGGAAEFIVPTQMHGQVYSLPQSPQIYKQLLMIGQLDRYYQIARCYRDESIRGDRQPEFTQVDLELSFVSQDQVLSLLEKMIVDSWPETLASHKPTTPFQRLSFDEAMIKYGSDKPDLRIPWIFEDCSNIFNDSAMKAYGFVVKDYKKNVGLPSSGALKRKFTKLYPHYDHKNLRFFISNEKEVFGKDIDSNLIQKFNLEKDDLLVIGVTNEPKKSCYKLLSTMGHARNYLADLLNLRSQKKFSFTWIIDFPLFVESETDSSKLESAHHPFTAPIPEDLERLKNGENLDTVKAQHYDLVINGNEMGGGSIRIHDATLQRHIFENILKFPTKTLEPFLTALSLGAPPHGGFALGLDRYIACLAAEGNPHSSVREVIAFPKTKEGRCAMFSTPFEPDDEMLARYRCSFSSHS</sequence>
<evidence type="ECO:0000256" key="6">
    <source>
        <dbReference type="ARBA" id="ARBA00023146"/>
    </source>
</evidence>
<dbReference type="PANTHER" id="PTHR22594:SF5">
    <property type="entry name" value="ASPARTATE--TRNA LIGASE, MITOCHONDRIAL"/>
    <property type="match status" value="1"/>
</dbReference>
<dbReference type="Gene3D" id="2.40.50.140">
    <property type="entry name" value="Nucleic acid-binding proteins"/>
    <property type="match status" value="1"/>
</dbReference>